<evidence type="ECO:0000256" key="1">
    <source>
        <dbReference type="SAM" id="Coils"/>
    </source>
</evidence>
<keyword evidence="3" id="KW-1185">Reference proteome</keyword>
<reference evidence="2" key="1">
    <citation type="submission" date="2023-01" db="EMBL/GenBank/DDBJ databases">
        <title>Siphophage 0105phi7-2 of Bacillus thuringiensis: Novel Propagation, DNA, and Genome-Implied Assembly.</title>
        <authorList>
            <person name="Roberts S."/>
            <person name="Aldis M."/>
            <person name="Wright E.T."/>
            <person name="Lai Z."/>
            <person name="Hardies S.C."/>
            <person name="Serwer P."/>
        </authorList>
    </citation>
    <scope>NUCLEOTIDE SEQUENCE</scope>
</reference>
<accession>A0AAE9YAP1</accession>
<sequence length="437" mass="50612">MSVAIRKPQEETFIDSWYECYLSERKKSGYVVTIDLSNEQHKQIWYGLRDLKHLLKASERGLKDVYLSLNAFEHGSRKTADLKQIRNIGVDLDFYKIGLSKEYVIKQLHDFVFSGSLPCPNIIMNGRGVQLVYSISGGAAPQMAYLSQYITNHFVKMLMPLGADGSCSDLSRVFRLPYSTHSKTGQQITVDLWTEREYSLQELYEYVPPLEKKRKPKRKGMLTTLPARKGVMDLYSLNTKRKADLEMIVELRNGVIENRNDLTYIYSFTTALIVKNQAATLEMTFQLNTKLADPQPKKEVERTAKNAYKDAMIFFDEFAKNDYKRIGLPHNIVKPMRNDTVIRKLNIDFTQDEKEKMSTLIDKVEKQRRDTERKRTKRRAEGVATREEYLAEEQKKTEDKLSVLKRAKEQYPGASIRKLVEYTGLSKSVIGRLLKQL</sequence>
<dbReference type="EMBL" id="OQ317942">
    <property type="protein sequence ID" value="WCS66581.1"/>
    <property type="molecule type" value="Genomic_DNA"/>
</dbReference>
<name>A0AAE9YAP1_9CAUD</name>
<proteinExistence type="predicted"/>
<organism evidence="2 3">
    <name type="scientific">Bacillus phage 0105phi7-2</name>
    <dbReference type="NCBI Taxonomy" id="3025408"/>
    <lineage>
        <taxon>Viruses</taxon>
        <taxon>Duplodnaviria</taxon>
        <taxon>Heunggongvirae</taxon>
        <taxon>Uroviricota</taxon>
        <taxon>Caudoviricetes</taxon>
        <taxon>Theosmithvirus</taxon>
        <taxon>Theosmithvirus tv0105phi72</taxon>
    </lineage>
</organism>
<protein>
    <submittedName>
        <fullName evidence="2">Bifunctional primase and DNA binding protein</fullName>
    </submittedName>
</protein>
<feature type="coiled-coil region" evidence="1">
    <location>
        <begin position="347"/>
        <end position="410"/>
    </location>
</feature>
<gene>
    <name evidence="2" type="ORF">0105phi72_036</name>
</gene>
<dbReference type="Proteomes" id="UP001222392">
    <property type="component" value="Segment"/>
</dbReference>
<evidence type="ECO:0000313" key="3">
    <source>
        <dbReference type="Proteomes" id="UP001222392"/>
    </source>
</evidence>
<evidence type="ECO:0000313" key="2">
    <source>
        <dbReference type="EMBL" id="WCS66581.1"/>
    </source>
</evidence>
<keyword evidence="1" id="KW-0175">Coiled coil</keyword>